<dbReference type="Proteomes" id="UP001310022">
    <property type="component" value="Unassembled WGS sequence"/>
</dbReference>
<comment type="caution">
    <text evidence="2">The sequence shown here is derived from an EMBL/GenBank/DDBJ whole genome shotgun (WGS) entry which is preliminary data.</text>
</comment>
<reference evidence="2 3" key="1">
    <citation type="submission" date="2021-12" db="EMBL/GenBank/DDBJ databases">
        <title>Genome sequencing of bacteria with rrn-lacking chromosome and rrn-plasmid.</title>
        <authorList>
            <person name="Anda M."/>
            <person name="Iwasaki W."/>
        </authorList>
    </citation>
    <scope>NUCLEOTIDE SEQUENCE [LARGE SCALE GENOMIC DNA]</scope>
    <source>
        <strain evidence="2 3">NBRC 15940</strain>
    </source>
</reference>
<evidence type="ECO:0000313" key="2">
    <source>
        <dbReference type="EMBL" id="GJM62516.1"/>
    </source>
</evidence>
<organism evidence="2 3">
    <name type="scientific">Persicobacter diffluens</name>
    <dbReference type="NCBI Taxonomy" id="981"/>
    <lineage>
        <taxon>Bacteria</taxon>
        <taxon>Pseudomonadati</taxon>
        <taxon>Bacteroidota</taxon>
        <taxon>Cytophagia</taxon>
        <taxon>Cytophagales</taxon>
        <taxon>Persicobacteraceae</taxon>
        <taxon>Persicobacter</taxon>
    </lineage>
</organism>
<feature type="transmembrane region" description="Helical" evidence="1">
    <location>
        <begin position="24"/>
        <end position="41"/>
    </location>
</feature>
<keyword evidence="3" id="KW-1185">Reference proteome</keyword>
<accession>A0AAN5AML7</accession>
<evidence type="ECO:0000256" key="1">
    <source>
        <dbReference type="SAM" id="Phobius"/>
    </source>
</evidence>
<evidence type="ECO:0000313" key="3">
    <source>
        <dbReference type="Proteomes" id="UP001310022"/>
    </source>
</evidence>
<name>A0AAN5AML7_9BACT</name>
<keyword evidence="1" id="KW-1133">Transmembrane helix</keyword>
<keyword evidence="1" id="KW-0812">Transmembrane</keyword>
<protein>
    <submittedName>
        <fullName evidence="2">Uncharacterized protein</fullName>
    </submittedName>
</protein>
<gene>
    <name evidence="2" type="ORF">PEDI_30680</name>
</gene>
<sequence length="83" mass="9826">MDYLIYIPYIIQIKCEKITFEDGTTFWLAYAGLFILNDLYLKRQKACLKAKDRSENLIIAETVPDYIQRIASLWLRNYPKSLS</sequence>
<proteinExistence type="predicted"/>
<dbReference type="EMBL" id="BQKE01000002">
    <property type="protein sequence ID" value="GJM62516.1"/>
    <property type="molecule type" value="Genomic_DNA"/>
</dbReference>
<keyword evidence="1" id="KW-0472">Membrane</keyword>
<dbReference type="AlphaFoldDB" id="A0AAN5AML7"/>